<dbReference type="InterPro" id="IPR036390">
    <property type="entry name" value="WH_DNA-bd_sf"/>
</dbReference>
<dbReference type="RefSeq" id="WP_190260327.1">
    <property type="nucleotide sequence ID" value="NZ_CP053923.1"/>
</dbReference>
<dbReference type="AlphaFoldDB" id="A0A7H1N276"/>
<dbReference type="SUPFAM" id="SSF46785">
    <property type="entry name" value="Winged helix' DNA-binding domain"/>
    <property type="match status" value="1"/>
</dbReference>
<protein>
    <submittedName>
        <fullName evidence="1">LysR family transcriptional regulator</fullName>
    </submittedName>
</protein>
<dbReference type="EMBL" id="CP053923">
    <property type="protein sequence ID" value="QNT69812.1"/>
    <property type="molecule type" value="Genomic_DNA"/>
</dbReference>
<dbReference type="InterPro" id="IPR036388">
    <property type="entry name" value="WH-like_DNA-bd_sf"/>
</dbReference>
<dbReference type="Gene3D" id="1.10.10.10">
    <property type="entry name" value="Winged helix-like DNA-binding domain superfamily/Winged helix DNA-binding domain"/>
    <property type="match status" value="1"/>
</dbReference>
<dbReference type="PANTHER" id="PTHR30432">
    <property type="entry name" value="TRANSCRIPTIONAL REGULATOR MODE"/>
    <property type="match status" value="1"/>
</dbReference>
<accession>A0A7H1N276</accession>
<evidence type="ECO:0000313" key="1">
    <source>
        <dbReference type="EMBL" id="QNT69812.1"/>
    </source>
</evidence>
<proteinExistence type="predicted"/>
<evidence type="ECO:0000313" key="2">
    <source>
        <dbReference type="Proteomes" id="UP000516369"/>
    </source>
</evidence>
<dbReference type="KEGG" id="dvn:HQ394_11425"/>
<organism evidence="1 2">
    <name type="scientific">Defluviicoccus vanus</name>
    <dbReference type="NCBI Taxonomy" id="111831"/>
    <lineage>
        <taxon>Bacteria</taxon>
        <taxon>Pseudomonadati</taxon>
        <taxon>Pseudomonadota</taxon>
        <taxon>Alphaproteobacteria</taxon>
        <taxon>Rhodospirillales</taxon>
        <taxon>Rhodospirillaceae</taxon>
        <taxon>Defluviicoccus</taxon>
    </lineage>
</organism>
<keyword evidence="2" id="KW-1185">Reference proteome</keyword>
<reference evidence="1 2" key="1">
    <citation type="submission" date="2020-05" db="EMBL/GenBank/DDBJ databases">
        <title>Complete closed genome sequence of Defluviicoccus vanus.</title>
        <authorList>
            <person name="Bessarab I."/>
            <person name="Arumugam K."/>
            <person name="Maszenan A.M."/>
            <person name="Seviour R.J."/>
            <person name="Williams R.B."/>
        </authorList>
    </citation>
    <scope>NUCLEOTIDE SEQUENCE [LARGE SCALE GENOMIC DNA]</scope>
    <source>
        <strain evidence="1 2">Ben 114</strain>
    </source>
</reference>
<dbReference type="Proteomes" id="UP000516369">
    <property type="component" value="Chromosome"/>
</dbReference>
<dbReference type="PANTHER" id="PTHR30432:SF1">
    <property type="entry name" value="DNA-BINDING TRANSCRIPTIONAL DUAL REGULATOR MODE"/>
    <property type="match status" value="1"/>
</dbReference>
<gene>
    <name evidence="1" type="ORF">HQ394_11425</name>
</gene>
<dbReference type="InterPro" id="IPR051815">
    <property type="entry name" value="Molybdate_resp_trans_reg"/>
</dbReference>
<name>A0A7H1N276_9PROT</name>
<sequence>MARLHLRIDFGAAGRIGPGKVALLERVTEVGSISAAARTFDMSYRRAWLLIDAMNRTFAQPVVATVKGGHAHGGATLTPFGLELIKRYRRMEATAATAMAEDVQALEAALASTVAGSTAVD</sequence>